<gene>
    <name evidence="5" type="ORF">G9H71_07210</name>
</gene>
<protein>
    <submittedName>
        <fullName evidence="5">Aldehyde dehydrogenase family protein</fullName>
    </submittedName>
</protein>
<comment type="similarity">
    <text evidence="1">Belongs to the aldehyde dehydrogenase family.</text>
</comment>
<name>A0ABX0GST1_9ACTN</name>
<keyword evidence="6" id="KW-1185">Reference proteome</keyword>
<evidence type="ECO:0000259" key="4">
    <source>
        <dbReference type="Pfam" id="PF00171"/>
    </source>
</evidence>
<keyword evidence="3" id="KW-0520">NAD</keyword>
<comment type="caution">
    <text evidence="5">The sequence shown here is derived from an EMBL/GenBank/DDBJ whole genome shotgun (WGS) entry which is preliminary data.</text>
</comment>
<dbReference type="InterPro" id="IPR016161">
    <property type="entry name" value="Ald_DH/histidinol_DH"/>
</dbReference>
<evidence type="ECO:0000313" key="5">
    <source>
        <dbReference type="EMBL" id="NHC13568.1"/>
    </source>
</evidence>
<dbReference type="EMBL" id="JAANNP010000002">
    <property type="protein sequence ID" value="NHC13568.1"/>
    <property type="molecule type" value="Genomic_DNA"/>
</dbReference>
<sequence length="491" mass="52168">MTDTSTPAAYDGFDAMPIAGTWRGGRSGKSAKDVNPYTGDLLTEIPLAGEDDLDEAYAAAREAQKEWAARPPAERAAVMRRAADVFAARKDEVTDWTVKEAGSTRLVAEFEFSITHRDFLEAASYPYRMEGRILPSDTPGKENRVYRQPVGVVAVISPWNVPLHLSNRSVAPALALGNAVVLKPAGDTPVTGGLLLAKVYEEAGLPAGLLSVVIGSGSDIGDAIVQHPVPRVVSFTGSTPVGQGIAAKAGVKKLSLELGGNGPLVVLDDADLDYAVAGAVFGKFFHQGQVCMITNRVIVDASVHDEFVSRFVDKVKSLVAGDPADPATVVGPIINAKQLESVQDKVARARADGAEQVLGGEPFGPTGLVLPPHVLLGTNDVTTAREEVFGPVATVIRADGEEHALALANDTEYGLSSAVFTRDTDRGVRFALRMEAGMTHVNDQPMNDENHVAFGGEKNSGLGRFGGEWAIEEFTTDHWVSVQHTPREFPV</sequence>
<dbReference type="InterPro" id="IPR016162">
    <property type="entry name" value="Ald_DH_N"/>
</dbReference>
<dbReference type="InterPro" id="IPR016163">
    <property type="entry name" value="Ald_DH_C"/>
</dbReference>
<dbReference type="Pfam" id="PF00171">
    <property type="entry name" value="Aldedh"/>
    <property type="match status" value="1"/>
</dbReference>
<evidence type="ECO:0000256" key="2">
    <source>
        <dbReference type="ARBA" id="ARBA00023002"/>
    </source>
</evidence>
<evidence type="ECO:0000256" key="1">
    <source>
        <dbReference type="ARBA" id="ARBA00009986"/>
    </source>
</evidence>
<reference evidence="5 6" key="1">
    <citation type="submission" date="2020-03" db="EMBL/GenBank/DDBJ databases">
        <title>Two novel Motilibacter sp.</title>
        <authorList>
            <person name="Liu S."/>
        </authorList>
    </citation>
    <scope>NUCLEOTIDE SEQUENCE [LARGE SCALE GENOMIC DNA]</scope>
    <source>
        <strain evidence="5 6">E257</strain>
    </source>
</reference>
<evidence type="ECO:0000313" key="6">
    <source>
        <dbReference type="Proteomes" id="UP000800981"/>
    </source>
</evidence>
<feature type="domain" description="Aldehyde dehydrogenase" evidence="4">
    <location>
        <begin position="22"/>
        <end position="480"/>
    </location>
</feature>
<dbReference type="SUPFAM" id="SSF53720">
    <property type="entry name" value="ALDH-like"/>
    <property type="match status" value="1"/>
</dbReference>
<dbReference type="Gene3D" id="3.40.605.10">
    <property type="entry name" value="Aldehyde Dehydrogenase, Chain A, domain 1"/>
    <property type="match status" value="1"/>
</dbReference>
<accession>A0ABX0GST1</accession>
<dbReference type="Proteomes" id="UP000800981">
    <property type="component" value="Unassembled WGS sequence"/>
</dbReference>
<dbReference type="Gene3D" id="3.40.309.10">
    <property type="entry name" value="Aldehyde Dehydrogenase, Chain A, domain 2"/>
    <property type="match status" value="1"/>
</dbReference>
<organism evidence="5 6">
    <name type="scientific">Motilibacter deserti</name>
    <dbReference type="NCBI Taxonomy" id="2714956"/>
    <lineage>
        <taxon>Bacteria</taxon>
        <taxon>Bacillati</taxon>
        <taxon>Actinomycetota</taxon>
        <taxon>Actinomycetes</taxon>
        <taxon>Motilibacterales</taxon>
        <taxon>Motilibacteraceae</taxon>
        <taxon>Motilibacter</taxon>
    </lineage>
</organism>
<dbReference type="PANTHER" id="PTHR42986">
    <property type="entry name" value="BENZALDEHYDE DEHYDROGENASE YFMT"/>
    <property type="match status" value="1"/>
</dbReference>
<evidence type="ECO:0000256" key="3">
    <source>
        <dbReference type="ARBA" id="ARBA00023027"/>
    </source>
</evidence>
<keyword evidence="2" id="KW-0560">Oxidoreductase</keyword>
<dbReference type="PANTHER" id="PTHR42986:SF1">
    <property type="entry name" value="BENZALDEHYDE DEHYDROGENASE YFMT"/>
    <property type="match status" value="1"/>
</dbReference>
<proteinExistence type="inferred from homology"/>
<dbReference type="RefSeq" id="WP_166280143.1">
    <property type="nucleotide sequence ID" value="NZ_JAANNP010000002.1"/>
</dbReference>
<dbReference type="InterPro" id="IPR015590">
    <property type="entry name" value="Aldehyde_DH_dom"/>
</dbReference>